<sequence>MMPGLGICLLCISLAAPVSPPPGKSPELVERERQLDSIYNPPVSETGADMHFATRVLDAGTIKENAVPPEYTYTWTNGGDRPVTVLKVTTTCGCAVPSFDRAPVLPGEEGSLKVTYHPKGHPGNFDRRIFVYTDLSGSKPAAVLSLKGFVEAAGVPVWAFGHRMGHLCLKRAEVQIDGARKAVERIMCVNAGDSPLTIGVDKALLPPYLSFRCEPETIPPGGEADLVITYDPGAAPMRMLNVVPMVLTGLDLPPSQRTITVKFKVETNIDR</sequence>
<evidence type="ECO:0000313" key="1">
    <source>
        <dbReference type="EMBL" id="MBO8448285.1"/>
    </source>
</evidence>
<evidence type="ECO:0000313" key="2">
    <source>
        <dbReference type="Proteomes" id="UP000810252"/>
    </source>
</evidence>
<reference evidence="1" key="1">
    <citation type="submission" date="2020-10" db="EMBL/GenBank/DDBJ databases">
        <authorList>
            <person name="Gilroy R."/>
        </authorList>
    </citation>
    <scope>NUCLEOTIDE SEQUENCE</scope>
    <source>
        <strain evidence="1">20514</strain>
    </source>
</reference>
<dbReference type="Proteomes" id="UP000810252">
    <property type="component" value="Unassembled WGS sequence"/>
</dbReference>
<dbReference type="InterPro" id="IPR013783">
    <property type="entry name" value="Ig-like_fold"/>
</dbReference>
<accession>A0A9D9EJV7</accession>
<comment type="caution">
    <text evidence="1">The sequence shown here is derived from an EMBL/GenBank/DDBJ whole genome shotgun (WGS) entry which is preliminary data.</text>
</comment>
<dbReference type="InterPro" id="IPR011467">
    <property type="entry name" value="DUF1573"/>
</dbReference>
<protein>
    <submittedName>
        <fullName evidence="1">DUF1573 domain-containing protein</fullName>
    </submittedName>
</protein>
<dbReference type="PANTHER" id="PTHR37833:SF1">
    <property type="entry name" value="SIGNAL PEPTIDE PROTEIN"/>
    <property type="match status" value="1"/>
</dbReference>
<gene>
    <name evidence="1" type="ORF">IAC29_03310</name>
</gene>
<dbReference type="PANTHER" id="PTHR37833">
    <property type="entry name" value="LIPOPROTEIN-RELATED"/>
    <property type="match status" value="1"/>
</dbReference>
<name>A0A9D9EJV7_9BACT</name>
<organism evidence="1 2">
    <name type="scientific">Candidatus Cryptobacteroides merdigallinarum</name>
    <dbReference type="NCBI Taxonomy" id="2840770"/>
    <lineage>
        <taxon>Bacteria</taxon>
        <taxon>Pseudomonadati</taxon>
        <taxon>Bacteroidota</taxon>
        <taxon>Bacteroidia</taxon>
        <taxon>Bacteroidales</taxon>
        <taxon>Candidatus Cryptobacteroides</taxon>
    </lineage>
</organism>
<dbReference type="EMBL" id="JADIMQ010000049">
    <property type="protein sequence ID" value="MBO8448285.1"/>
    <property type="molecule type" value="Genomic_DNA"/>
</dbReference>
<proteinExistence type="predicted"/>
<reference evidence="1" key="2">
    <citation type="journal article" date="2021" name="PeerJ">
        <title>Extensive microbial diversity within the chicken gut microbiome revealed by metagenomics and culture.</title>
        <authorList>
            <person name="Gilroy R."/>
            <person name="Ravi A."/>
            <person name="Getino M."/>
            <person name="Pursley I."/>
            <person name="Horton D.L."/>
            <person name="Alikhan N.F."/>
            <person name="Baker D."/>
            <person name="Gharbi K."/>
            <person name="Hall N."/>
            <person name="Watson M."/>
            <person name="Adriaenssens E.M."/>
            <person name="Foster-Nyarko E."/>
            <person name="Jarju S."/>
            <person name="Secka A."/>
            <person name="Antonio M."/>
            <person name="Oren A."/>
            <person name="Chaudhuri R.R."/>
            <person name="La Ragione R."/>
            <person name="Hildebrand F."/>
            <person name="Pallen M.J."/>
        </authorList>
    </citation>
    <scope>NUCLEOTIDE SEQUENCE</scope>
    <source>
        <strain evidence="1">20514</strain>
    </source>
</reference>
<dbReference type="Pfam" id="PF07610">
    <property type="entry name" value="DUF1573"/>
    <property type="match status" value="1"/>
</dbReference>
<dbReference type="AlphaFoldDB" id="A0A9D9EJV7"/>
<dbReference type="Gene3D" id="2.60.40.10">
    <property type="entry name" value="Immunoglobulins"/>
    <property type="match status" value="1"/>
</dbReference>